<feature type="compositionally biased region" description="Polar residues" evidence="1">
    <location>
        <begin position="120"/>
        <end position="139"/>
    </location>
</feature>
<feature type="compositionally biased region" description="Basic and acidic residues" evidence="1">
    <location>
        <begin position="74"/>
        <end position="83"/>
    </location>
</feature>
<feature type="region of interest" description="Disordered" evidence="1">
    <location>
        <begin position="777"/>
        <end position="802"/>
    </location>
</feature>
<feature type="compositionally biased region" description="Polar residues" evidence="1">
    <location>
        <begin position="401"/>
        <end position="418"/>
    </location>
</feature>
<reference evidence="2" key="1">
    <citation type="journal article" date="2021" name="IMA Fungus">
        <title>Genomic characterization of three marine fungi, including Emericellopsis atlantica sp. nov. with signatures of a generalist lifestyle and marine biomass degradation.</title>
        <authorList>
            <person name="Hagestad O.C."/>
            <person name="Hou L."/>
            <person name="Andersen J.H."/>
            <person name="Hansen E.H."/>
            <person name="Altermark B."/>
            <person name="Li C."/>
            <person name="Kuhnert E."/>
            <person name="Cox R.J."/>
            <person name="Crous P.W."/>
            <person name="Spatafora J.W."/>
            <person name="Lail K."/>
            <person name="Amirebrahimi M."/>
            <person name="Lipzen A."/>
            <person name="Pangilinan J."/>
            <person name="Andreopoulos W."/>
            <person name="Hayes R.D."/>
            <person name="Ng V."/>
            <person name="Grigoriev I.V."/>
            <person name="Jackson S.A."/>
            <person name="Sutton T.D.S."/>
            <person name="Dobson A.D.W."/>
            <person name="Rama T."/>
        </authorList>
    </citation>
    <scope>NUCLEOTIDE SEQUENCE</scope>
    <source>
        <strain evidence="2">TRa3180A</strain>
    </source>
</reference>
<accession>A0A9P8CJ51</accession>
<dbReference type="Proteomes" id="UP000887226">
    <property type="component" value="Unassembled WGS sequence"/>
</dbReference>
<feature type="region of interest" description="Disordered" evidence="1">
    <location>
        <begin position="1"/>
        <end position="186"/>
    </location>
</feature>
<feature type="compositionally biased region" description="Basic residues" evidence="1">
    <location>
        <begin position="1"/>
        <end position="11"/>
    </location>
</feature>
<feature type="compositionally biased region" description="Polar residues" evidence="1">
    <location>
        <begin position="995"/>
        <end position="1016"/>
    </location>
</feature>
<dbReference type="EMBL" id="MU253739">
    <property type="protein sequence ID" value="KAG9249134.1"/>
    <property type="molecule type" value="Genomic_DNA"/>
</dbReference>
<evidence type="ECO:0000313" key="2">
    <source>
        <dbReference type="EMBL" id="KAG9249134.1"/>
    </source>
</evidence>
<evidence type="ECO:0000256" key="1">
    <source>
        <dbReference type="SAM" id="MobiDB-lite"/>
    </source>
</evidence>
<gene>
    <name evidence="2" type="ORF">BJ878DRAFT_411334</name>
</gene>
<proteinExistence type="predicted"/>
<feature type="region of interest" description="Disordered" evidence="1">
    <location>
        <begin position="317"/>
        <end position="346"/>
    </location>
</feature>
<feature type="compositionally biased region" description="Basic and acidic residues" evidence="1">
    <location>
        <begin position="1038"/>
        <end position="1049"/>
    </location>
</feature>
<feature type="compositionally biased region" description="Low complexity" evidence="1">
    <location>
        <begin position="383"/>
        <end position="400"/>
    </location>
</feature>
<comment type="caution">
    <text evidence="2">The sequence shown here is derived from an EMBL/GenBank/DDBJ whole genome shotgun (WGS) entry which is preliminary data.</text>
</comment>
<feature type="region of interest" description="Disordered" evidence="1">
    <location>
        <begin position="458"/>
        <end position="491"/>
    </location>
</feature>
<feature type="compositionally biased region" description="Acidic residues" evidence="1">
    <location>
        <begin position="467"/>
        <end position="491"/>
    </location>
</feature>
<dbReference type="AlphaFoldDB" id="A0A9P8CJ51"/>
<feature type="compositionally biased region" description="Low complexity" evidence="1">
    <location>
        <begin position="956"/>
        <end position="967"/>
    </location>
</feature>
<feature type="compositionally biased region" description="Polar residues" evidence="1">
    <location>
        <begin position="778"/>
        <end position="788"/>
    </location>
</feature>
<evidence type="ECO:0000313" key="3">
    <source>
        <dbReference type="Proteomes" id="UP000887226"/>
    </source>
</evidence>
<feature type="compositionally biased region" description="Polar residues" evidence="1">
    <location>
        <begin position="40"/>
        <end position="51"/>
    </location>
</feature>
<feature type="region of interest" description="Disordered" evidence="1">
    <location>
        <begin position="949"/>
        <end position="1078"/>
    </location>
</feature>
<sequence>MFNFRRPHRRGQSASTAPIPEQPPSWEGPVHPPSEHGRTQRLQQFNQPSLNLPSRFSPPPTLPPLLRVTSGPDDWDRSLDDKTNTQNGRNSEAGSVTADAFQPYKPPKVYADTQRPESVGQPTTRYNAVDSRPQTSAQQEHARKGFASQGSTVPESQGRPVVTSRRPTGVRLATPPSGSQPLSGFETAQPRVGKRLNLLNPMSLLARRRTSHSVSQISADSIKSNRNTAPFSEAFDPRIRGTKVHDFSAPRPRITVSATDVRPEESTDPVSGQYLKPTNAKTGEATSESPSSPWSGGTHTPVFTEDFDEEQYPAAGPHVRRTSDFSDLTLPNLPYAGGSQKPLPSTSQLIANDELQEKSHITTEPQDSILDVPPPTPPKTAERSISPSRRISIDPASRPPKSTSSPGKTRPRNISQASAKDAGLALPKHMKSTSSRFSFDMLGAAEQERLLEDRHRKKALAKQHEQNDEEDEEEEMYDEDYDSENMGDDDGLEEPIPGVNADYDDGNFDDFVGDPILGVNTDVPGSGRGMLNDHENIASSTFQNALLSLTTPHSMPDTPRAANGEVIGFAMTKNSPHPSMDHPEMLEAALDHREAKLLASQLDESTREFPINDTIVSPAAEQVQTPNANSTGDIQPAQGFDEDMYFDDGLIEDSIEDGHEFDESVFDNVDTDQYGRPLGTFSSVPALYSQQNITRDLSPSLKQIPEGCKIDAIAKEKRNTDVKEHHVAPQPSFVKNNARISAVGAPHDLTQDKLAAYQSALAEAAFSAAANGKFSRDSIPSRQITSDQVESHPGLLPDSSHTAHYEPFLPSYDLELKDDFDYDDALEDDDVIAAANAEALAYDTDGFYGQEFGFYSDPAAGVVEYVNGGYFGPRGDGVNRGQSNRVREPNLTPITERSEYSNRNSFLFGMNRPESLTSPGLSQMLNSPDFEGEMSLNALLKLRRGAWGGSQASLHSSNGNGSPAGPGEDASPIGQIPPWAHGGVVTPPHGGRRASNASSNLTGINSEGNSVPSSPALTIAGFAPLPARDASKSTTPSPDKEKTEKDSGFKRQRSTTSTESFSYLKEEDPGSPTGERWVLERRRTSELGEVELLGREVVSGTI</sequence>
<dbReference type="OrthoDB" id="5408302at2759"/>
<feature type="region of interest" description="Disordered" evidence="1">
    <location>
        <begin position="361"/>
        <end position="427"/>
    </location>
</feature>
<keyword evidence="3" id="KW-1185">Reference proteome</keyword>
<feature type="region of interest" description="Disordered" evidence="1">
    <location>
        <begin position="250"/>
        <end position="303"/>
    </location>
</feature>
<feature type="compositionally biased region" description="Polar residues" evidence="1">
    <location>
        <begin position="84"/>
        <end position="94"/>
    </location>
</feature>
<protein>
    <submittedName>
        <fullName evidence="2">Uncharacterized protein</fullName>
    </submittedName>
</protein>
<feature type="compositionally biased region" description="Polar residues" evidence="1">
    <location>
        <begin position="279"/>
        <end position="298"/>
    </location>
</feature>
<organism evidence="2 3">
    <name type="scientific">Calycina marina</name>
    <dbReference type="NCBI Taxonomy" id="1763456"/>
    <lineage>
        <taxon>Eukaryota</taxon>
        <taxon>Fungi</taxon>
        <taxon>Dikarya</taxon>
        <taxon>Ascomycota</taxon>
        <taxon>Pezizomycotina</taxon>
        <taxon>Leotiomycetes</taxon>
        <taxon>Helotiales</taxon>
        <taxon>Pezizellaceae</taxon>
        <taxon>Calycina</taxon>
    </lineage>
</organism>
<name>A0A9P8CJ51_9HELO</name>